<gene>
    <name evidence="2" type="ORF">AVEN_253209_1</name>
    <name evidence="1" type="ORF">AVEN_61805_1</name>
</gene>
<protein>
    <submittedName>
        <fullName evidence="2">Uncharacterized protein</fullName>
    </submittedName>
</protein>
<accession>A0A4Y2R5P0</accession>
<name>A0A4Y2R5P0_ARAVE</name>
<reference evidence="2 3" key="1">
    <citation type="journal article" date="2019" name="Sci. Rep.">
        <title>Orb-weaving spider Araneus ventricosus genome elucidates the spidroin gene catalogue.</title>
        <authorList>
            <person name="Kono N."/>
            <person name="Nakamura H."/>
            <person name="Ohtoshi R."/>
            <person name="Moran D.A.P."/>
            <person name="Shinohara A."/>
            <person name="Yoshida Y."/>
            <person name="Fujiwara M."/>
            <person name="Mori M."/>
            <person name="Tomita M."/>
            <person name="Arakawa K."/>
        </authorList>
    </citation>
    <scope>NUCLEOTIDE SEQUENCE [LARGE SCALE GENOMIC DNA]</scope>
</reference>
<sequence>MGRVELLSETALNYWRIKSSSPDSIEGYVKFRSHWSTPLLRNHSNHLAAKQTDTKPPILTPLVHVPPSWPVPQPGRPATTTKFKLGLRPSLNDCGGARVVVSQRVGGGHRRFFTGIWSVGLSGRTFSQSPP</sequence>
<proteinExistence type="predicted"/>
<keyword evidence="3" id="KW-1185">Reference proteome</keyword>
<dbReference type="EMBL" id="BGPR01015820">
    <property type="protein sequence ID" value="GBN70766.1"/>
    <property type="molecule type" value="Genomic_DNA"/>
</dbReference>
<evidence type="ECO:0000313" key="1">
    <source>
        <dbReference type="EMBL" id="GBN70760.1"/>
    </source>
</evidence>
<dbReference type="AlphaFoldDB" id="A0A4Y2R5P0"/>
<evidence type="ECO:0000313" key="3">
    <source>
        <dbReference type="Proteomes" id="UP000499080"/>
    </source>
</evidence>
<evidence type="ECO:0000313" key="2">
    <source>
        <dbReference type="EMBL" id="GBN70766.1"/>
    </source>
</evidence>
<dbReference type="EMBL" id="BGPR01015819">
    <property type="protein sequence ID" value="GBN70760.1"/>
    <property type="molecule type" value="Genomic_DNA"/>
</dbReference>
<comment type="caution">
    <text evidence="2">The sequence shown here is derived from an EMBL/GenBank/DDBJ whole genome shotgun (WGS) entry which is preliminary data.</text>
</comment>
<dbReference type="Proteomes" id="UP000499080">
    <property type="component" value="Unassembled WGS sequence"/>
</dbReference>
<organism evidence="2 3">
    <name type="scientific">Araneus ventricosus</name>
    <name type="common">Orbweaver spider</name>
    <name type="synonym">Epeira ventricosa</name>
    <dbReference type="NCBI Taxonomy" id="182803"/>
    <lineage>
        <taxon>Eukaryota</taxon>
        <taxon>Metazoa</taxon>
        <taxon>Ecdysozoa</taxon>
        <taxon>Arthropoda</taxon>
        <taxon>Chelicerata</taxon>
        <taxon>Arachnida</taxon>
        <taxon>Araneae</taxon>
        <taxon>Araneomorphae</taxon>
        <taxon>Entelegynae</taxon>
        <taxon>Araneoidea</taxon>
        <taxon>Araneidae</taxon>
        <taxon>Araneus</taxon>
    </lineage>
</organism>